<evidence type="ECO:0000313" key="4">
    <source>
        <dbReference type="Proteomes" id="UP001054821"/>
    </source>
</evidence>
<evidence type="ECO:0000256" key="1">
    <source>
        <dbReference type="SAM" id="MobiDB-lite"/>
    </source>
</evidence>
<dbReference type="InterPro" id="IPR043502">
    <property type="entry name" value="DNA/RNA_pol_sf"/>
</dbReference>
<feature type="domain" description="Reverse transcriptase Ty1/copia-type" evidence="2">
    <location>
        <begin position="162"/>
        <end position="307"/>
    </location>
</feature>
<evidence type="ECO:0000259" key="2">
    <source>
        <dbReference type="Pfam" id="PF07727"/>
    </source>
</evidence>
<proteinExistence type="predicted"/>
<dbReference type="Pfam" id="PF07727">
    <property type="entry name" value="RVT_2"/>
    <property type="match status" value="1"/>
</dbReference>
<keyword evidence="4" id="KW-1185">Reference proteome</keyword>
<name>A0AAD4WCS1_PRUDU</name>
<accession>A0AAD4WCS1</accession>
<sequence length="310" mass="34670">MHVTPIIHPAHGSNSHDHTTSTLGPHQMVLDSTHTTVPISQTNLEPSSPPTPILISPVDTPPADTPPEPMTSSISLPQPSAPPISHQAPLRHSTRLTKPPAHFKDYVVHHSTLLTPTEAPSRSMSSMHHPLHRYRLQRDIRTGGQAHYRALPIDCGCCPRLALHQMDVQNAFLHGELQEEVYMLPPPGCRRQRENVVRRLHKSLYGLKQASRSWFREFSSSIRTIGFCQSKADYSMFTEVKGTSLTIILLYVDDMVITGNNEAEIKNLKAFLSSQFQIKDLGPLKYFLGVEVARSKAGITICQRKYTLDI</sequence>
<reference evidence="3 4" key="1">
    <citation type="journal article" date="2022" name="G3 (Bethesda)">
        <title>Whole-genome sequence and methylome profiling of the almond [Prunus dulcis (Mill.) D.A. Webb] cultivar 'Nonpareil'.</title>
        <authorList>
            <person name="D'Amico-Willman K.M."/>
            <person name="Ouma W.Z."/>
            <person name="Meulia T."/>
            <person name="Sideli G.M."/>
            <person name="Gradziel T.M."/>
            <person name="Fresnedo-Ramirez J."/>
        </authorList>
    </citation>
    <scope>NUCLEOTIDE SEQUENCE [LARGE SCALE GENOMIC DNA]</scope>
    <source>
        <strain evidence="3">Clone GOH B32 T37-40</strain>
    </source>
</reference>
<feature type="region of interest" description="Disordered" evidence="1">
    <location>
        <begin position="39"/>
        <end position="88"/>
    </location>
</feature>
<feature type="region of interest" description="Disordered" evidence="1">
    <location>
        <begin position="1"/>
        <end position="26"/>
    </location>
</feature>
<comment type="caution">
    <text evidence="3">The sequence shown here is derived from an EMBL/GenBank/DDBJ whole genome shotgun (WGS) entry which is preliminary data.</text>
</comment>
<dbReference type="AlphaFoldDB" id="A0AAD4WCS1"/>
<evidence type="ECO:0000313" key="3">
    <source>
        <dbReference type="EMBL" id="KAI5341073.1"/>
    </source>
</evidence>
<dbReference type="SUPFAM" id="SSF56672">
    <property type="entry name" value="DNA/RNA polymerases"/>
    <property type="match status" value="1"/>
</dbReference>
<dbReference type="InterPro" id="IPR013103">
    <property type="entry name" value="RVT_2"/>
</dbReference>
<feature type="compositionally biased region" description="Pro residues" evidence="1">
    <location>
        <begin position="59"/>
        <end position="69"/>
    </location>
</feature>
<dbReference type="Proteomes" id="UP001054821">
    <property type="component" value="Chromosome 3"/>
</dbReference>
<organism evidence="3 4">
    <name type="scientific">Prunus dulcis</name>
    <name type="common">Almond</name>
    <name type="synonym">Amygdalus dulcis</name>
    <dbReference type="NCBI Taxonomy" id="3755"/>
    <lineage>
        <taxon>Eukaryota</taxon>
        <taxon>Viridiplantae</taxon>
        <taxon>Streptophyta</taxon>
        <taxon>Embryophyta</taxon>
        <taxon>Tracheophyta</taxon>
        <taxon>Spermatophyta</taxon>
        <taxon>Magnoliopsida</taxon>
        <taxon>eudicotyledons</taxon>
        <taxon>Gunneridae</taxon>
        <taxon>Pentapetalae</taxon>
        <taxon>rosids</taxon>
        <taxon>fabids</taxon>
        <taxon>Rosales</taxon>
        <taxon>Rosaceae</taxon>
        <taxon>Amygdaloideae</taxon>
        <taxon>Amygdaleae</taxon>
        <taxon>Prunus</taxon>
    </lineage>
</organism>
<protein>
    <recommendedName>
        <fullName evidence="2">Reverse transcriptase Ty1/copia-type domain-containing protein</fullName>
    </recommendedName>
</protein>
<gene>
    <name evidence="3" type="ORF">L3X38_020347</name>
</gene>
<dbReference type="EMBL" id="JAJFAZ020000003">
    <property type="protein sequence ID" value="KAI5341073.1"/>
    <property type="molecule type" value="Genomic_DNA"/>
</dbReference>